<organism evidence="2">
    <name type="scientific">Arundo donax</name>
    <name type="common">Giant reed</name>
    <name type="synonym">Donax arundinaceus</name>
    <dbReference type="NCBI Taxonomy" id="35708"/>
    <lineage>
        <taxon>Eukaryota</taxon>
        <taxon>Viridiplantae</taxon>
        <taxon>Streptophyta</taxon>
        <taxon>Embryophyta</taxon>
        <taxon>Tracheophyta</taxon>
        <taxon>Spermatophyta</taxon>
        <taxon>Magnoliopsida</taxon>
        <taxon>Liliopsida</taxon>
        <taxon>Poales</taxon>
        <taxon>Poaceae</taxon>
        <taxon>PACMAD clade</taxon>
        <taxon>Arundinoideae</taxon>
        <taxon>Arundineae</taxon>
        <taxon>Arundo</taxon>
    </lineage>
</organism>
<accession>A0A0A9A1Z4</accession>
<dbReference type="EMBL" id="GBRH01254860">
    <property type="protein sequence ID" value="JAD43035.1"/>
    <property type="molecule type" value="Transcribed_RNA"/>
</dbReference>
<reference evidence="2" key="1">
    <citation type="submission" date="2014-09" db="EMBL/GenBank/DDBJ databases">
        <authorList>
            <person name="Magalhaes I.L.F."/>
            <person name="Oliveira U."/>
            <person name="Santos F.R."/>
            <person name="Vidigal T.H.D.A."/>
            <person name="Brescovit A.D."/>
            <person name="Santos A.J."/>
        </authorList>
    </citation>
    <scope>NUCLEOTIDE SEQUENCE</scope>
    <source>
        <tissue evidence="2">Shoot tissue taken approximately 20 cm above the soil surface</tissue>
    </source>
</reference>
<proteinExistence type="predicted"/>
<sequence>MTGKARSQQGLRLGFSMTVSPASGDGGSPAGDKTQILRG</sequence>
<evidence type="ECO:0000256" key="1">
    <source>
        <dbReference type="SAM" id="MobiDB-lite"/>
    </source>
</evidence>
<name>A0A0A9A1Z4_ARUDO</name>
<feature type="region of interest" description="Disordered" evidence="1">
    <location>
        <begin position="1"/>
        <end position="39"/>
    </location>
</feature>
<dbReference type="AlphaFoldDB" id="A0A0A9A1Z4"/>
<protein>
    <submittedName>
        <fullName evidence="2">Uncharacterized protein</fullName>
    </submittedName>
</protein>
<evidence type="ECO:0000313" key="2">
    <source>
        <dbReference type="EMBL" id="JAD43035.1"/>
    </source>
</evidence>
<reference evidence="2" key="2">
    <citation type="journal article" date="2015" name="Data Brief">
        <title>Shoot transcriptome of the giant reed, Arundo donax.</title>
        <authorList>
            <person name="Barrero R.A."/>
            <person name="Guerrero F.D."/>
            <person name="Moolhuijzen P."/>
            <person name="Goolsby J.A."/>
            <person name="Tidwell J."/>
            <person name="Bellgard S.E."/>
            <person name="Bellgard M.I."/>
        </authorList>
    </citation>
    <scope>NUCLEOTIDE SEQUENCE</scope>
    <source>
        <tissue evidence="2">Shoot tissue taken approximately 20 cm above the soil surface</tissue>
    </source>
</reference>
<feature type="compositionally biased region" description="Polar residues" evidence="1">
    <location>
        <begin position="1"/>
        <end position="10"/>
    </location>
</feature>